<sequence length="454" mass="52230">MLYLFNKIKDYISSLISDLWMYCFGYSIKEDDEPQPEAVTADQTEVVAPLSPPVEVGSASLDLDKQSQMATKSDGDKKTKFRLDPKALEFFPSHYKANLPKSLTIKRSQFPPQMIQLIDELRVQFPDAKFYLTGGCPANILDALKPNDYDILVINADLDLIQKYLETKKINSERRSNKFPILFCDLGQGVTLDFSVKKCEQSKDIGKTLEADYLTRDFNLNALYVEFTVESEFSVFSFFNALKAQQGKVITSVSDPLDAFAKDPIRLFRLAKLLITNPTYSLEWKLRQALKQIGEVKEGQPQWLWLFQAFIKAEFGNWNRLDYAMRKLFERYNYQEINKAFETMGLLTAFTDNTYDDVERACSKIPLVGSSNKFIYWILANVLQRFENGKEHQLFSWHSILNLSYYEEELLDFIYAQGAKQSFGIHVVAPEIQALIGGFQLSPENEEKQQLVMS</sequence>
<dbReference type="RefSeq" id="WP_045096735.1">
    <property type="nucleotide sequence ID" value="NZ_LN614827.1"/>
</dbReference>
<evidence type="ECO:0000313" key="1">
    <source>
        <dbReference type="EMBL" id="CEG58415.1"/>
    </source>
</evidence>
<dbReference type="Gene3D" id="3.30.460.10">
    <property type="entry name" value="Beta Polymerase, domain 2"/>
    <property type="match status" value="1"/>
</dbReference>
<proteinExistence type="predicted"/>
<dbReference type="SUPFAM" id="SSF81301">
    <property type="entry name" value="Nucleotidyltransferase"/>
    <property type="match status" value="1"/>
</dbReference>
<dbReference type="InterPro" id="IPR043519">
    <property type="entry name" value="NT_sf"/>
</dbReference>
<keyword evidence="2" id="KW-1185">Reference proteome</keyword>
<protein>
    <recommendedName>
        <fullName evidence="3">Poly(A) polymerase</fullName>
    </recommendedName>
</protein>
<organism evidence="1 2">
    <name type="scientific">Legionella fallonii LLAP-10</name>
    <dbReference type="NCBI Taxonomy" id="1212491"/>
    <lineage>
        <taxon>Bacteria</taxon>
        <taxon>Pseudomonadati</taxon>
        <taxon>Pseudomonadota</taxon>
        <taxon>Gammaproteobacteria</taxon>
        <taxon>Legionellales</taxon>
        <taxon>Legionellaceae</taxon>
        <taxon>Legionella</taxon>
    </lineage>
</organism>
<evidence type="ECO:0000313" key="2">
    <source>
        <dbReference type="Proteomes" id="UP000032430"/>
    </source>
</evidence>
<dbReference type="OrthoDB" id="5641182at2"/>
<dbReference type="HOGENOM" id="CLU_602427_0_0_6"/>
<name>A0A098GAA2_9GAMM</name>
<dbReference type="STRING" id="1212491.LFA_3070"/>
<evidence type="ECO:0008006" key="3">
    <source>
        <dbReference type="Google" id="ProtNLM"/>
    </source>
</evidence>
<dbReference type="KEGG" id="lfa:LFA_3070"/>
<dbReference type="Proteomes" id="UP000032430">
    <property type="component" value="Chromosome I"/>
</dbReference>
<accession>A0A098GAA2</accession>
<dbReference type="AlphaFoldDB" id="A0A098GAA2"/>
<dbReference type="EMBL" id="LN614827">
    <property type="protein sequence ID" value="CEG58415.1"/>
    <property type="molecule type" value="Genomic_DNA"/>
</dbReference>
<gene>
    <name evidence="1" type="ORF">LFA_3070</name>
</gene>
<reference evidence="2" key="1">
    <citation type="submission" date="2014-09" db="EMBL/GenBank/DDBJ databases">
        <authorList>
            <person name="Gomez-Valero L."/>
        </authorList>
    </citation>
    <scope>NUCLEOTIDE SEQUENCE [LARGE SCALE GENOMIC DNA]</scope>
    <source>
        <strain evidence="2">ATCC700992</strain>
    </source>
</reference>